<evidence type="ECO:0000313" key="2">
    <source>
        <dbReference type="RefSeq" id="XP_026290123.1"/>
    </source>
</evidence>
<evidence type="ECO:0000313" key="1">
    <source>
        <dbReference type="Proteomes" id="UP000504606"/>
    </source>
</evidence>
<proteinExistence type="predicted"/>
<protein>
    <submittedName>
        <fullName evidence="2">Uncharacterized protein LOC113214842</fullName>
    </submittedName>
</protein>
<name>A0A6J1TA00_FRAOC</name>
<gene>
    <name evidence="2" type="primary">LOC113214842</name>
</gene>
<keyword evidence="1" id="KW-1185">Reference proteome</keyword>
<dbReference type="Proteomes" id="UP000504606">
    <property type="component" value="Unplaced"/>
</dbReference>
<dbReference type="KEGG" id="foc:113214842"/>
<reference evidence="2" key="1">
    <citation type="submission" date="2025-08" db="UniProtKB">
        <authorList>
            <consortium name="RefSeq"/>
        </authorList>
    </citation>
    <scope>IDENTIFICATION</scope>
    <source>
        <tissue evidence="2">Whole organism</tissue>
    </source>
</reference>
<sequence>MPIDYDERLRIHSAVESKLRTFLAGTSFEACQLKWMDCERKFTYFVQVPQEAALKDFSKVLHSRSFNLCGKKYKVSVPEDDWVGVHQLDDGTYEYLKHFVATIV</sequence>
<dbReference type="GeneID" id="113214842"/>
<dbReference type="AlphaFoldDB" id="A0A6J1TA00"/>
<dbReference type="RefSeq" id="XP_026290123.1">
    <property type="nucleotide sequence ID" value="XM_026434338.2"/>
</dbReference>
<organism evidence="1 2">
    <name type="scientific">Frankliniella occidentalis</name>
    <name type="common">Western flower thrips</name>
    <name type="synonym">Euthrips occidentalis</name>
    <dbReference type="NCBI Taxonomy" id="133901"/>
    <lineage>
        <taxon>Eukaryota</taxon>
        <taxon>Metazoa</taxon>
        <taxon>Ecdysozoa</taxon>
        <taxon>Arthropoda</taxon>
        <taxon>Hexapoda</taxon>
        <taxon>Insecta</taxon>
        <taxon>Pterygota</taxon>
        <taxon>Neoptera</taxon>
        <taxon>Paraneoptera</taxon>
        <taxon>Thysanoptera</taxon>
        <taxon>Terebrantia</taxon>
        <taxon>Thripoidea</taxon>
        <taxon>Thripidae</taxon>
        <taxon>Frankliniella</taxon>
    </lineage>
</organism>
<accession>A0A6J1TA00</accession>